<evidence type="ECO:0000256" key="2">
    <source>
        <dbReference type="SAM" id="Phobius"/>
    </source>
</evidence>
<name>A0A8S1EAD0_9PELO</name>
<dbReference type="EMBL" id="CADEPM010000001">
    <property type="protein sequence ID" value="CAB3397597.1"/>
    <property type="molecule type" value="Genomic_DNA"/>
</dbReference>
<organism evidence="3 4">
    <name type="scientific">Caenorhabditis bovis</name>
    <dbReference type="NCBI Taxonomy" id="2654633"/>
    <lineage>
        <taxon>Eukaryota</taxon>
        <taxon>Metazoa</taxon>
        <taxon>Ecdysozoa</taxon>
        <taxon>Nematoda</taxon>
        <taxon>Chromadorea</taxon>
        <taxon>Rhabditida</taxon>
        <taxon>Rhabditina</taxon>
        <taxon>Rhabditomorpha</taxon>
        <taxon>Rhabditoidea</taxon>
        <taxon>Rhabditidae</taxon>
        <taxon>Peloderinae</taxon>
        <taxon>Caenorhabditis</taxon>
    </lineage>
</organism>
<feature type="compositionally biased region" description="Basic residues" evidence="1">
    <location>
        <begin position="340"/>
        <end position="350"/>
    </location>
</feature>
<feature type="compositionally biased region" description="Basic and acidic residues" evidence="1">
    <location>
        <begin position="278"/>
        <end position="290"/>
    </location>
</feature>
<dbReference type="OrthoDB" id="5870528at2759"/>
<evidence type="ECO:0000256" key="1">
    <source>
        <dbReference type="SAM" id="MobiDB-lite"/>
    </source>
</evidence>
<reference evidence="3 4" key="1">
    <citation type="submission" date="2020-04" db="EMBL/GenBank/DDBJ databases">
        <authorList>
            <person name="Laetsch R D."/>
            <person name="Stevens L."/>
            <person name="Kumar S."/>
            <person name="Blaxter L. M."/>
        </authorList>
    </citation>
    <scope>NUCLEOTIDE SEQUENCE [LARGE SCALE GENOMIC DNA]</scope>
</reference>
<dbReference type="Proteomes" id="UP000494206">
    <property type="component" value="Unassembled WGS sequence"/>
</dbReference>
<keyword evidence="2" id="KW-0812">Transmembrane</keyword>
<keyword evidence="4" id="KW-1185">Reference proteome</keyword>
<keyword evidence="2" id="KW-1133">Transmembrane helix</keyword>
<feature type="transmembrane region" description="Helical" evidence="2">
    <location>
        <begin position="111"/>
        <end position="128"/>
    </location>
</feature>
<protein>
    <submittedName>
        <fullName evidence="3">Uncharacterized protein</fullName>
    </submittedName>
</protein>
<gene>
    <name evidence="3" type="ORF">CBOVIS_LOCUS985</name>
</gene>
<feature type="transmembrane region" description="Helical" evidence="2">
    <location>
        <begin position="31"/>
        <end position="52"/>
    </location>
</feature>
<evidence type="ECO:0000313" key="4">
    <source>
        <dbReference type="Proteomes" id="UP000494206"/>
    </source>
</evidence>
<comment type="caution">
    <text evidence="3">The sequence shown here is derived from an EMBL/GenBank/DDBJ whole genome shotgun (WGS) entry which is preliminary data.</text>
</comment>
<keyword evidence="2" id="KW-0472">Membrane</keyword>
<dbReference type="AlphaFoldDB" id="A0A8S1EAD0"/>
<feature type="region of interest" description="Disordered" evidence="1">
    <location>
        <begin position="231"/>
        <end position="356"/>
    </location>
</feature>
<sequence length="374" mass="43387">MERVQIAVKSQPASHQKINHRTCCNLCHIKLGAAFLGFIEAVIAVSVLIGALQQVVWKNDHKLTGSCIDTLFRDCHIFLYKHFDITVYFDYVVIIMMVFIIISIQSMFERMWLATVLLILSGLQSYLFSSVIRCSMYLADIEENRRRRESAFERCSERVRIAKENGLWRTTSWGGGFQQYKGQYDMEKPKKESKSKGFHVQWNTDVETGLKKVEPKIEIIELARTESIDPSITQLSPIPEDEVKNPVPIKTSKISRTSTKHDDRRDSTNSTGSNRVRRSSESPRKDEKKPRYVKKTSSEGASKLEDEVRRMSKDHHQPHVQRISSKEKSSLINEPTRMEHTHRRASLKKNKSVDSGDVYDEVVSFYKDRHHRRR</sequence>
<feature type="transmembrane region" description="Helical" evidence="2">
    <location>
        <begin position="85"/>
        <end position="104"/>
    </location>
</feature>
<feature type="compositionally biased region" description="Basic and acidic residues" evidence="1">
    <location>
        <begin position="302"/>
        <end position="317"/>
    </location>
</feature>
<accession>A0A8S1EAD0</accession>
<evidence type="ECO:0000313" key="3">
    <source>
        <dbReference type="EMBL" id="CAB3397597.1"/>
    </source>
</evidence>
<proteinExistence type="predicted"/>